<feature type="transmembrane region" description="Helical" evidence="7">
    <location>
        <begin position="75"/>
        <end position="95"/>
    </location>
</feature>
<dbReference type="AlphaFoldDB" id="A0A1N6W0J0"/>
<keyword evidence="6 7" id="KW-0472">Membrane</keyword>
<dbReference type="InterPro" id="IPR036721">
    <property type="entry name" value="RCK_C_sf"/>
</dbReference>
<dbReference type="Proteomes" id="UP000186914">
    <property type="component" value="Unassembled WGS sequence"/>
</dbReference>
<reference evidence="10" key="1">
    <citation type="submission" date="2017-01" db="EMBL/GenBank/DDBJ databases">
        <authorList>
            <person name="Varghese N."/>
            <person name="Submissions S."/>
        </authorList>
    </citation>
    <scope>NUCLEOTIDE SEQUENCE [LARGE SCALE GENOMIC DNA]</scope>
    <source>
        <strain evidence="10">CGMCC 1.7737</strain>
    </source>
</reference>
<dbReference type="SUPFAM" id="SSF116726">
    <property type="entry name" value="TrkA C-terminal domain-like"/>
    <property type="match status" value="2"/>
</dbReference>
<sequence length="619" mass="66052">MLVPDLAMQTGSAVPELTVEMVVVFAIAAAAFVLFATEAFPPDITALIVMVVLIILGPWTGISPEEGISGFANDATITVLAMLVLSAGVSQTGAVQQLGERMASFAGDDERKQLAATLAFAGIPSGVLNNTPIVAMLIPVVSDLANRGNTSPSKLLIPLSYASMVGGMLTLIGTSTNLIASSVTAQLAGQYPSLHRFSMFEFTGLGVIVFVVGTAYIMTIGRRLIPERLSPEEDILEEYELTPYLTEVIVDADSTFVGQTVEEALEETDLDVDVVQLVREEGTFMEPLAGNRIRPGDILVVRADFGTLRELMLTEGLSLVAFSQVTEEELGPEQEGQNLVELVIPSWSSLVTETLESTTFRERYDANVLAIRRGSELVRERMDRTQIRRGDTLLVQATQNSINRLTMDRDFIVAQLATEPDYRRAKIPLAIAIILGVVGLAALGIFDILTTALAGVVAMILTGIVKPNELYDSVEWDVIFLLAGLIPLGIAFEGTGAANLVGAVVASSADFLPAIGVLWVFYVITTLVTAVVSNSASVILMIPVAVEAATRVGGDPFAFVLAVTFASSADFMTPIGYQTNLLVYGPGGYKFTDYFRVGAPLQLVLSIATVFGIAVIWGV</sequence>
<evidence type="ECO:0000256" key="7">
    <source>
        <dbReference type="SAM" id="Phobius"/>
    </source>
</evidence>
<feature type="domain" description="RCK C-terminal" evidence="8">
    <location>
        <begin position="325"/>
        <end position="411"/>
    </location>
</feature>
<feature type="transmembrane region" description="Helical" evidence="7">
    <location>
        <begin position="199"/>
        <end position="218"/>
    </location>
</feature>
<dbReference type="InterPro" id="IPR051679">
    <property type="entry name" value="DASS-Related_Transporters"/>
</dbReference>
<dbReference type="InterPro" id="IPR006037">
    <property type="entry name" value="RCK_C"/>
</dbReference>
<accession>A0A1N6W0J0</accession>
<keyword evidence="3 7" id="KW-0812">Transmembrane</keyword>
<keyword evidence="5 7" id="KW-1133">Transmembrane helix</keyword>
<feature type="transmembrane region" description="Helical" evidence="7">
    <location>
        <begin position="44"/>
        <end position="63"/>
    </location>
</feature>
<dbReference type="PANTHER" id="PTHR43652:SF2">
    <property type="entry name" value="BASIC AMINO ACID ANTIPORTER YFCC-RELATED"/>
    <property type="match status" value="1"/>
</dbReference>
<dbReference type="InterPro" id="IPR004680">
    <property type="entry name" value="Cit_transptr-like_dom"/>
</dbReference>
<dbReference type="EMBL" id="FTNO01000001">
    <property type="protein sequence ID" value="SIQ83548.1"/>
    <property type="molecule type" value="Genomic_DNA"/>
</dbReference>
<evidence type="ECO:0000256" key="3">
    <source>
        <dbReference type="ARBA" id="ARBA00022692"/>
    </source>
</evidence>
<protein>
    <submittedName>
        <fullName evidence="9">Di-and tricarboxylate transporter</fullName>
    </submittedName>
</protein>
<proteinExistence type="predicted"/>
<dbReference type="Pfam" id="PF03600">
    <property type="entry name" value="CitMHS"/>
    <property type="match status" value="1"/>
</dbReference>
<name>A0A1N6W0J0_9EURY</name>
<feature type="transmembrane region" description="Helical" evidence="7">
    <location>
        <begin position="155"/>
        <end position="179"/>
    </location>
</feature>
<dbReference type="CDD" id="cd01115">
    <property type="entry name" value="SLC13_permease"/>
    <property type="match status" value="1"/>
</dbReference>
<dbReference type="PANTHER" id="PTHR43652">
    <property type="entry name" value="BASIC AMINO ACID ANTIPORTER YFCC-RELATED"/>
    <property type="match status" value="1"/>
</dbReference>
<feature type="transmembrane region" description="Helical" evidence="7">
    <location>
        <begin position="597"/>
        <end position="617"/>
    </location>
</feature>
<evidence type="ECO:0000256" key="2">
    <source>
        <dbReference type="ARBA" id="ARBA00022448"/>
    </source>
</evidence>
<feature type="transmembrane region" description="Helical" evidence="7">
    <location>
        <begin position="558"/>
        <end position="577"/>
    </location>
</feature>
<dbReference type="PROSITE" id="PS01271">
    <property type="entry name" value="NA_SULFATE"/>
    <property type="match status" value="1"/>
</dbReference>
<evidence type="ECO:0000259" key="8">
    <source>
        <dbReference type="PROSITE" id="PS51202"/>
    </source>
</evidence>
<evidence type="ECO:0000256" key="4">
    <source>
        <dbReference type="ARBA" id="ARBA00022737"/>
    </source>
</evidence>
<dbReference type="InterPro" id="IPR031312">
    <property type="entry name" value="Na/sul_symport_CS"/>
</dbReference>
<dbReference type="Gene3D" id="3.30.70.1450">
    <property type="entry name" value="Regulator of K+ conductance, C-terminal domain"/>
    <property type="match status" value="2"/>
</dbReference>
<feature type="transmembrane region" description="Helical" evidence="7">
    <location>
        <begin position="17"/>
        <end position="37"/>
    </location>
</feature>
<evidence type="ECO:0000256" key="1">
    <source>
        <dbReference type="ARBA" id="ARBA00004141"/>
    </source>
</evidence>
<evidence type="ECO:0000256" key="5">
    <source>
        <dbReference type="ARBA" id="ARBA00022989"/>
    </source>
</evidence>
<feature type="transmembrane region" description="Helical" evidence="7">
    <location>
        <begin position="474"/>
        <end position="492"/>
    </location>
</feature>
<keyword evidence="10" id="KW-1185">Reference proteome</keyword>
<feature type="domain" description="RCK C-terminal" evidence="8">
    <location>
        <begin position="233"/>
        <end position="317"/>
    </location>
</feature>
<dbReference type="Pfam" id="PF02080">
    <property type="entry name" value="TrkA_C"/>
    <property type="match status" value="2"/>
</dbReference>
<dbReference type="GO" id="GO:0006813">
    <property type="term" value="P:potassium ion transport"/>
    <property type="evidence" value="ECO:0007669"/>
    <property type="project" value="InterPro"/>
</dbReference>
<dbReference type="GO" id="GO:0005886">
    <property type="term" value="C:plasma membrane"/>
    <property type="evidence" value="ECO:0007669"/>
    <property type="project" value="TreeGrafter"/>
</dbReference>
<evidence type="ECO:0000256" key="6">
    <source>
        <dbReference type="ARBA" id="ARBA00023136"/>
    </source>
</evidence>
<dbReference type="PROSITE" id="PS51202">
    <property type="entry name" value="RCK_C"/>
    <property type="match status" value="2"/>
</dbReference>
<comment type="subcellular location">
    <subcellularLocation>
        <location evidence="1">Membrane</location>
        <topology evidence="1">Multi-pass membrane protein</topology>
    </subcellularLocation>
</comment>
<feature type="transmembrane region" description="Helical" evidence="7">
    <location>
        <begin position="429"/>
        <end position="462"/>
    </location>
</feature>
<organism evidence="9 10">
    <name type="scientific">Haladaptatus litoreus</name>
    <dbReference type="NCBI Taxonomy" id="553468"/>
    <lineage>
        <taxon>Archaea</taxon>
        <taxon>Methanobacteriati</taxon>
        <taxon>Methanobacteriota</taxon>
        <taxon>Stenosarchaea group</taxon>
        <taxon>Halobacteria</taxon>
        <taxon>Halobacteriales</taxon>
        <taxon>Haladaptataceae</taxon>
        <taxon>Haladaptatus</taxon>
    </lineage>
</organism>
<dbReference type="RefSeq" id="WP_368274997.1">
    <property type="nucleotide sequence ID" value="NZ_FTNO01000001.1"/>
</dbReference>
<keyword evidence="2" id="KW-0813">Transport</keyword>
<gene>
    <name evidence="9" type="ORF">SAMN05421858_0555</name>
</gene>
<dbReference type="GO" id="GO:0008324">
    <property type="term" value="F:monoatomic cation transmembrane transporter activity"/>
    <property type="evidence" value="ECO:0007669"/>
    <property type="project" value="InterPro"/>
</dbReference>
<keyword evidence="4" id="KW-0677">Repeat</keyword>
<evidence type="ECO:0000313" key="9">
    <source>
        <dbReference type="EMBL" id="SIQ83548.1"/>
    </source>
</evidence>
<evidence type="ECO:0000313" key="10">
    <source>
        <dbReference type="Proteomes" id="UP000186914"/>
    </source>
</evidence>